<dbReference type="GeneID" id="23844905"/>
<sequence length="344" mass="38451">MNKTALLFPPVSKDEVIARQYLDRQPILNFQCHGQQGQLRLFPLQAGERLPNKPICFASQYGKLRLYNAEPLLNLLSLCPLLAENNNASAQWYWDVYNAALSQEIKNIVGYLQPAEESHEPEIYCWMEIKNSERHEKGLMALSPVTLLRLLQHSAWHFSPTPQNKHFLLSFPLILASTELAAAALRQLRVGDIVLPENRLFNPAGSGQLQIGTQCFSLQQCAPLAHCFTIVSHKEIEMEFTPVDTAFPHPDATLPPVSLPREIPSQPHEMPDLSSVPLRVTLRAGTLTLTLDALQSLRAGSILTFTDFTPGQAAIYYGERPLAQGTLVDVEGVLGLQITRMEHF</sequence>
<organism evidence="2 3">
    <name type="scientific">Kosakonia sacchari</name>
    <dbReference type="NCBI Taxonomy" id="1158459"/>
    <lineage>
        <taxon>Bacteria</taxon>
        <taxon>Pseudomonadati</taxon>
        <taxon>Pseudomonadota</taxon>
        <taxon>Gammaproteobacteria</taxon>
        <taxon>Enterobacterales</taxon>
        <taxon>Enterobacteriaceae</taxon>
        <taxon>Kosakonia</taxon>
    </lineage>
</organism>
<accession>A0A1G4YEU4</accession>
<dbReference type="Gene3D" id="2.30.330.10">
    <property type="entry name" value="SpoA-like"/>
    <property type="match status" value="1"/>
</dbReference>
<dbReference type="InterPro" id="IPR036429">
    <property type="entry name" value="SpoA-like_sf"/>
</dbReference>
<dbReference type="AlphaFoldDB" id="A0A1G4YEU4"/>
<dbReference type="Pfam" id="PF01052">
    <property type="entry name" value="FliMN_C"/>
    <property type="match status" value="1"/>
</dbReference>
<dbReference type="RefSeq" id="WP_017458110.1">
    <property type="nucleotide sequence ID" value="NZ_FMUI01000006.1"/>
</dbReference>
<reference evidence="2 3" key="1">
    <citation type="submission" date="2016-10" db="EMBL/GenBank/DDBJ databases">
        <authorList>
            <person name="Varghese N."/>
            <person name="Submissions S."/>
        </authorList>
    </citation>
    <scope>NUCLEOTIDE SEQUENCE [LARGE SCALE GENOMIC DNA]</scope>
    <source>
        <strain evidence="2 3">CGMCC 1.12102</strain>
    </source>
</reference>
<proteinExistence type="predicted"/>
<dbReference type="EMBL" id="FMUI01000006">
    <property type="protein sequence ID" value="SCX51268.1"/>
    <property type="molecule type" value="Genomic_DNA"/>
</dbReference>
<evidence type="ECO:0000259" key="1">
    <source>
        <dbReference type="Pfam" id="PF01052"/>
    </source>
</evidence>
<feature type="domain" description="Flagellar motor switch protein FliN-like C-terminal" evidence="1">
    <location>
        <begin position="273"/>
        <end position="341"/>
    </location>
</feature>
<name>A0A1G4YEU4_9ENTR</name>
<evidence type="ECO:0000313" key="3">
    <source>
        <dbReference type="Proteomes" id="UP000183569"/>
    </source>
</evidence>
<dbReference type="SUPFAM" id="SSF101801">
    <property type="entry name" value="Surface presentation of antigens (SPOA)"/>
    <property type="match status" value="1"/>
</dbReference>
<protein>
    <submittedName>
        <fullName evidence="2">Type III secretion protein Q</fullName>
    </submittedName>
</protein>
<comment type="caution">
    <text evidence="2">The sequence shown here is derived from an EMBL/GenBank/DDBJ whole genome shotgun (WGS) entry which is preliminary data.</text>
</comment>
<dbReference type="InterPro" id="IPR001543">
    <property type="entry name" value="FliN-like_C"/>
</dbReference>
<dbReference type="Proteomes" id="UP000183569">
    <property type="component" value="Unassembled WGS sequence"/>
</dbReference>
<evidence type="ECO:0000313" key="2">
    <source>
        <dbReference type="EMBL" id="SCX51268.1"/>
    </source>
</evidence>
<gene>
    <name evidence="2" type="ORF">SAMN02927897_02426</name>
</gene>